<dbReference type="GO" id="GO:0008168">
    <property type="term" value="F:methyltransferase activity"/>
    <property type="evidence" value="ECO:0007669"/>
    <property type="project" value="UniProtKB-KW"/>
</dbReference>
<organism evidence="1 2">
    <name type="scientific">Trebonia kvetii</name>
    <dbReference type="NCBI Taxonomy" id="2480626"/>
    <lineage>
        <taxon>Bacteria</taxon>
        <taxon>Bacillati</taxon>
        <taxon>Actinomycetota</taxon>
        <taxon>Actinomycetes</taxon>
        <taxon>Streptosporangiales</taxon>
        <taxon>Treboniaceae</taxon>
        <taxon>Trebonia</taxon>
    </lineage>
</organism>
<dbReference type="InterPro" id="IPR029063">
    <property type="entry name" value="SAM-dependent_MTases_sf"/>
</dbReference>
<keyword evidence="2" id="KW-1185">Reference proteome</keyword>
<dbReference type="RefSeq" id="WP_145861051.1">
    <property type="nucleotide sequence ID" value="NZ_RPFW01000009.1"/>
</dbReference>
<accession>A0A6P2BMM9</accession>
<dbReference type="InterPro" id="IPR006764">
    <property type="entry name" value="SAM_dep_MeTrfase_SAV2177_type"/>
</dbReference>
<comment type="caution">
    <text evidence="1">The sequence shown here is derived from an EMBL/GenBank/DDBJ whole genome shotgun (WGS) entry which is preliminary data.</text>
</comment>
<evidence type="ECO:0000313" key="1">
    <source>
        <dbReference type="EMBL" id="TVZ00329.1"/>
    </source>
</evidence>
<dbReference type="AlphaFoldDB" id="A0A6P2BMM9"/>
<evidence type="ECO:0000313" key="2">
    <source>
        <dbReference type="Proteomes" id="UP000460272"/>
    </source>
</evidence>
<keyword evidence="1" id="KW-0808">Transferase</keyword>
<gene>
    <name evidence="1" type="ORF">EAS64_37450</name>
</gene>
<dbReference type="Pfam" id="PF04672">
    <property type="entry name" value="Methyltransf_19"/>
    <property type="match status" value="1"/>
</dbReference>
<dbReference type="PIRSF" id="PIRSF017393">
    <property type="entry name" value="MTase_SAV2177"/>
    <property type="match status" value="1"/>
</dbReference>
<reference evidence="1 2" key="1">
    <citation type="submission" date="2018-11" db="EMBL/GenBank/DDBJ databases">
        <title>Trebonia kvetii gen.nov., sp.nov., a novel acidophilic actinobacterium, and proposal of the new actinobacterial family Treboniaceae fam. nov.</title>
        <authorList>
            <person name="Rapoport D."/>
            <person name="Sagova-Mareckova M."/>
            <person name="Sedlacek I."/>
            <person name="Provaznik J."/>
            <person name="Kralova S."/>
            <person name="Pavlinic D."/>
            <person name="Benes V."/>
            <person name="Kopecky J."/>
        </authorList>
    </citation>
    <scope>NUCLEOTIDE SEQUENCE [LARGE SCALE GENOMIC DNA]</scope>
    <source>
        <strain evidence="1 2">15Tr583</strain>
    </source>
</reference>
<dbReference type="Proteomes" id="UP000460272">
    <property type="component" value="Unassembled WGS sequence"/>
</dbReference>
<keyword evidence="1" id="KW-0489">Methyltransferase</keyword>
<dbReference type="Gene3D" id="3.40.50.150">
    <property type="entry name" value="Vaccinia Virus protein VP39"/>
    <property type="match status" value="1"/>
</dbReference>
<protein>
    <submittedName>
        <fullName evidence="1">SAM-dependent methyltransferase</fullName>
    </submittedName>
</protein>
<dbReference type="SUPFAM" id="SSF53335">
    <property type="entry name" value="S-adenosyl-L-methionine-dependent methyltransferases"/>
    <property type="match status" value="1"/>
</dbReference>
<dbReference type="OrthoDB" id="4134439at2"/>
<proteinExistence type="predicted"/>
<sequence length="268" mass="28844">MSEEWLAEASRPVRAAKVDSSAPNVARVWNAMLGGRDNFEVDRRAARQLIATAPVLAHAAYASRAFLRRAVRYQAEAGIRQFLDIGTGLPTKDATHEVAQATDPSCRVVYVDNDPVVLVHARARMRSDAEGTTGYLNADATDIPAVLGGAAQTLDLAQPVGILMIDVLTFIADAADVVAGLVAAAAAGSYLTVMHPAEDQRLTVAQRLWNRDTEPQVHLRSRCQIGSWLDGLELVDPGLVEVNQWRPAPDDPECPDDLPLLAAVAKKP</sequence>
<dbReference type="EMBL" id="RPFW01000009">
    <property type="protein sequence ID" value="TVZ00329.1"/>
    <property type="molecule type" value="Genomic_DNA"/>
</dbReference>
<name>A0A6P2BMM9_9ACTN</name>
<dbReference type="GO" id="GO:0032259">
    <property type="term" value="P:methylation"/>
    <property type="evidence" value="ECO:0007669"/>
    <property type="project" value="UniProtKB-KW"/>
</dbReference>